<dbReference type="AlphaFoldDB" id="A0A6A6A366"/>
<proteinExistence type="predicted"/>
<reference evidence="1" key="1">
    <citation type="journal article" date="2020" name="Stud. Mycol.">
        <title>101 Dothideomycetes genomes: a test case for predicting lifestyles and emergence of pathogens.</title>
        <authorList>
            <person name="Haridas S."/>
            <person name="Albert R."/>
            <person name="Binder M."/>
            <person name="Bloem J."/>
            <person name="Labutti K."/>
            <person name="Salamov A."/>
            <person name="Andreopoulos B."/>
            <person name="Baker S."/>
            <person name="Barry K."/>
            <person name="Bills G."/>
            <person name="Bluhm B."/>
            <person name="Cannon C."/>
            <person name="Castanera R."/>
            <person name="Culley D."/>
            <person name="Daum C."/>
            <person name="Ezra D."/>
            <person name="Gonzalez J."/>
            <person name="Henrissat B."/>
            <person name="Kuo A."/>
            <person name="Liang C."/>
            <person name="Lipzen A."/>
            <person name="Lutzoni F."/>
            <person name="Magnuson J."/>
            <person name="Mondo S."/>
            <person name="Nolan M."/>
            <person name="Ohm R."/>
            <person name="Pangilinan J."/>
            <person name="Park H.-J."/>
            <person name="Ramirez L."/>
            <person name="Alfaro M."/>
            <person name="Sun H."/>
            <person name="Tritt A."/>
            <person name="Yoshinaga Y."/>
            <person name="Zwiers L.-H."/>
            <person name="Turgeon B."/>
            <person name="Goodwin S."/>
            <person name="Spatafora J."/>
            <person name="Crous P."/>
            <person name="Grigoriev I."/>
        </authorList>
    </citation>
    <scope>NUCLEOTIDE SEQUENCE</scope>
    <source>
        <strain evidence="1">CBS 119687</strain>
    </source>
</reference>
<gene>
    <name evidence="1" type="ORF">P153DRAFT_259717</name>
</gene>
<name>A0A6A6A366_9PLEO</name>
<dbReference type="EMBL" id="ML977517">
    <property type="protein sequence ID" value="KAF2125198.1"/>
    <property type="molecule type" value="Genomic_DNA"/>
</dbReference>
<dbReference type="RefSeq" id="XP_033519590.1">
    <property type="nucleotide sequence ID" value="XM_033662820.1"/>
</dbReference>
<dbReference type="GeneID" id="54403252"/>
<organism evidence="1 2">
    <name type="scientific">Dothidotthia symphoricarpi CBS 119687</name>
    <dbReference type="NCBI Taxonomy" id="1392245"/>
    <lineage>
        <taxon>Eukaryota</taxon>
        <taxon>Fungi</taxon>
        <taxon>Dikarya</taxon>
        <taxon>Ascomycota</taxon>
        <taxon>Pezizomycotina</taxon>
        <taxon>Dothideomycetes</taxon>
        <taxon>Pleosporomycetidae</taxon>
        <taxon>Pleosporales</taxon>
        <taxon>Dothidotthiaceae</taxon>
        <taxon>Dothidotthia</taxon>
    </lineage>
</organism>
<keyword evidence="2" id="KW-1185">Reference proteome</keyword>
<evidence type="ECO:0000313" key="1">
    <source>
        <dbReference type="EMBL" id="KAF2125198.1"/>
    </source>
</evidence>
<evidence type="ECO:0000313" key="2">
    <source>
        <dbReference type="Proteomes" id="UP000799771"/>
    </source>
</evidence>
<feature type="non-terminal residue" evidence="1">
    <location>
        <position position="230"/>
    </location>
</feature>
<accession>A0A6A6A366</accession>
<dbReference type="Proteomes" id="UP000799771">
    <property type="component" value="Unassembled WGS sequence"/>
</dbReference>
<feature type="non-terminal residue" evidence="1">
    <location>
        <position position="1"/>
    </location>
</feature>
<protein>
    <submittedName>
        <fullName evidence="1">Uncharacterized protein</fullName>
    </submittedName>
</protein>
<sequence length="230" mass="26924">PFALEEVLEVFLVIFEAAVDARPTRSFSHATPIDHPWEIGLTVWEFYYNDGPNVAPSGLSPMPQLLVRAMAKKDLCDHFAFLLVDEVTRKLHGIILRCLKPIPVFVCALPDGEERFAIPDHSVLDIITREGDRLIMDGTPEQFGWSRSTWLLSWEDFEDPRMMRHRRIPYADGVDRAEMFEVIEEDENGYWWIVRRRMQDLFGEMNWVELGTLSQSERLDQVRRRAEEKF</sequence>
<dbReference type="OrthoDB" id="3789784at2759"/>